<dbReference type="Proteomes" id="UP000492821">
    <property type="component" value="Unassembled WGS sequence"/>
</dbReference>
<reference evidence="2" key="2">
    <citation type="submission" date="2020-10" db="UniProtKB">
        <authorList>
            <consortium name="WormBaseParasite"/>
        </authorList>
    </citation>
    <scope>IDENTIFICATION</scope>
</reference>
<sequence>MSLNSNDSAIKRFTYDWLIRFAELHPFEIVEYFNPRYRNQWDLVTPNERRPPDYPSKYAKISPMFTTLITRHKPYLFYSEYVNMKIINGKLKLKLPLHKKWKIIISEWCQFVGLQPGMISRFKDNQVNFYRQQLLTYIYPDTECRMTPDELKYLLKFGNFDTTVKIHANLTEAVDFSEICPLIAHCKDILLDVEDLAFSDKVANAFRKNQLCPNKLCLMKLEMSDKAVLEMFEYFSKLQNRPKFFYFVFKQRKPATLAKAIIDKYKCPGMKLKLFSMFNTQFDGFRMDIINNVELTFQSFYDE</sequence>
<accession>A0A7E5A1D1</accession>
<dbReference type="AlphaFoldDB" id="A0A7E5A1D1"/>
<evidence type="ECO:0000313" key="1">
    <source>
        <dbReference type="Proteomes" id="UP000492821"/>
    </source>
</evidence>
<evidence type="ECO:0000313" key="2">
    <source>
        <dbReference type="WBParaSite" id="Pan_g7835.t1"/>
    </source>
</evidence>
<organism evidence="1 2">
    <name type="scientific">Panagrellus redivivus</name>
    <name type="common">Microworm</name>
    <dbReference type="NCBI Taxonomy" id="6233"/>
    <lineage>
        <taxon>Eukaryota</taxon>
        <taxon>Metazoa</taxon>
        <taxon>Ecdysozoa</taxon>
        <taxon>Nematoda</taxon>
        <taxon>Chromadorea</taxon>
        <taxon>Rhabditida</taxon>
        <taxon>Tylenchina</taxon>
        <taxon>Panagrolaimomorpha</taxon>
        <taxon>Panagrolaimoidea</taxon>
        <taxon>Panagrolaimidae</taxon>
        <taxon>Panagrellus</taxon>
    </lineage>
</organism>
<reference evidence="1" key="1">
    <citation type="journal article" date="2013" name="Genetics">
        <title>The draft genome and transcriptome of Panagrellus redivivus are shaped by the harsh demands of a free-living lifestyle.</title>
        <authorList>
            <person name="Srinivasan J."/>
            <person name="Dillman A.R."/>
            <person name="Macchietto M.G."/>
            <person name="Heikkinen L."/>
            <person name="Lakso M."/>
            <person name="Fracchia K.M."/>
            <person name="Antoshechkin I."/>
            <person name="Mortazavi A."/>
            <person name="Wong G."/>
            <person name="Sternberg P.W."/>
        </authorList>
    </citation>
    <scope>NUCLEOTIDE SEQUENCE [LARGE SCALE GENOMIC DNA]</scope>
    <source>
        <strain evidence="1">MT8872</strain>
    </source>
</reference>
<protein>
    <submittedName>
        <fullName evidence="2">F-box domain-containing protein</fullName>
    </submittedName>
</protein>
<name>A0A7E5A1D1_PANRE</name>
<dbReference type="WBParaSite" id="Pan_g7835.t1">
    <property type="protein sequence ID" value="Pan_g7835.t1"/>
    <property type="gene ID" value="Pan_g7835"/>
</dbReference>
<keyword evidence="1" id="KW-1185">Reference proteome</keyword>
<proteinExistence type="predicted"/>